<keyword evidence="5" id="KW-1185">Reference proteome</keyword>
<sequence>MKVQFWGAAQTVTGSMHLVHVAGKRVLLDCGMYQGRRKIAFERNKTLPFDPKTIDAVILSHAHIDHSGNLPSLVRGGFRGPIYSTSATRDLAAFMLLDSAKIQVNDVKYVNRRRKRKKQTLFEPLYDQRHATQTLKQFRTVEYMQRFSPVEGVDCEFHFAGHMLGAATVELDLRDNPEDKPTKLVFSGDIGRAKVPILRDPETVANVDYIIMESTYGNRNHKKGADATKVLKKAVQETWDAGGKLIIPAFSVGRTQEIVYRLNLLAENGELPKIKVFVDSPLAVNATDVFRSHVECFDDDMVNAILEEDDQDPLMFRDLIYVRKTELSKALNRLKEPAVIISASGMCEGGRILHHLKNNIEKENTTVLFAGYQAPHTLGRIILDQSLDKVRIYGEEYELNCKVAKLEGSSGHADQEELLDWAKDTCDKGNVKKIALVHCELEPAEEFKSKLAKRKIQPVIIPALGDEMILE</sequence>
<dbReference type="GO" id="GO:0004521">
    <property type="term" value="F:RNA endonuclease activity"/>
    <property type="evidence" value="ECO:0007669"/>
    <property type="project" value="TreeGrafter"/>
</dbReference>
<protein>
    <submittedName>
        <fullName evidence="4">Ribonuclease</fullName>
        <ecNumber evidence="4">3.1.-.-</ecNumber>
    </submittedName>
</protein>
<dbReference type="PANTHER" id="PTHR11203">
    <property type="entry name" value="CLEAVAGE AND POLYADENYLATION SPECIFICITY FACTOR FAMILY MEMBER"/>
    <property type="match status" value="1"/>
</dbReference>
<feature type="domain" description="Beta-Casp" evidence="3">
    <location>
        <begin position="255"/>
        <end position="382"/>
    </location>
</feature>
<dbReference type="GO" id="GO:0016787">
    <property type="term" value="F:hydrolase activity"/>
    <property type="evidence" value="ECO:0007669"/>
    <property type="project" value="UniProtKB-KW"/>
</dbReference>
<evidence type="ECO:0000313" key="5">
    <source>
        <dbReference type="Proteomes" id="UP000322214"/>
    </source>
</evidence>
<dbReference type="SUPFAM" id="SSF56281">
    <property type="entry name" value="Metallo-hydrolase/oxidoreductase"/>
    <property type="match status" value="1"/>
</dbReference>
<gene>
    <name evidence="4" type="ORF">MFFC18_33670</name>
</gene>
<dbReference type="AlphaFoldDB" id="A0A5B9PAW0"/>
<dbReference type="InterPro" id="IPR036866">
    <property type="entry name" value="RibonucZ/Hydroxyglut_hydro"/>
</dbReference>
<dbReference type="Gene3D" id="3.40.50.10890">
    <property type="match status" value="1"/>
</dbReference>
<dbReference type="EC" id="3.1.-.-" evidence="4"/>
<dbReference type="InterPro" id="IPR050698">
    <property type="entry name" value="MBL"/>
</dbReference>
<keyword evidence="1 4" id="KW-0378">Hydrolase</keyword>
<dbReference type="RefSeq" id="WP_075082044.1">
    <property type="nucleotide sequence ID" value="NZ_CP042912.1"/>
</dbReference>
<proteinExistence type="predicted"/>
<evidence type="ECO:0000259" key="2">
    <source>
        <dbReference type="SMART" id="SM00849"/>
    </source>
</evidence>
<dbReference type="SMART" id="SM00849">
    <property type="entry name" value="Lactamase_B"/>
    <property type="match status" value="1"/>
</dbReference>
<dbReference type="STRING" id="980251.GCA_001642875_02707"/>
<dbReference type="PANTHER" id="PTHR11203:SF37">
    <property type="entry name" value="INTEGRATOR COMPLEX SUBUNIT 11"/>
    <property type="match status" value="1"/>
</dbReference>
<organism evidence="4 5">
    <name type="scientific">Mariniblastus fucicola</name>
    <dbReference type="NCBI Taxonomy" id="980251"/>
    <lineage>
        <taxon>Bacteria</taxon>
        <taxon>Pseudomonadati</taxon>
        <taxon>Planctomycetota</taxon>
        <taxon>Planctomycetia</taxon>
        <taxon>Pirellulales</taxon>
        <taxon>Pirellulaceae</taxon>
        <taxon>Mariniblastus</taxon>
    </lineage>
</organism>
<reference evidence="4 5" key="1">
    <citation type="submission" date="2019-08" db="EMBL/GenBank/DDBJ databases">
        <title>Deep-cultivation of Planctomycetes and their phenomic and genomic characterization uncovers novel biology.</title>
        <authorList>
            <person name="Wiegand S."/>
            <person name="Jogler M."/>
            <person name="Boedeker C."/>
            <person name="Pinto D."/>
            <person name="Vollmers J."/>
            <person name="Rivas-Marin E."/>
            <person name="Kohn T."/>
            <person name="Peeters S.H."/>
            <person name="Heuer A."/>
            <person name="Rast P."/>
            <person name="Oberbeckmann S."/>
            <person name="Bunk B."/>
            <person name="Jeske O."/>
            <person name="Meyerdierks A."/>
            <person name="Storesund J.E."/>
            <person name="Kallscheuer N."/>
            <person name="Luecker S."/>
            <person name="Lage O.M."/>
            <person name="Pohl T."/>
            <person name="Merkel B.J."/>
            <person name="Hornburger P."/>
            <person name="Mueller R.-W."/>
            <person name="Bruemmer F."/>
            <person name="Labrenz M."/>
            <person name="Spormann A.M."/>
            <person name="Op den Camp H."/>
            <person name="Overmann J."/>
            <person name="Amann R."/>
            <person name="Jetten M.S.M."/>
            <person name="Mascher T."/>
            <person name="Medema M.H."/>
            <person name="Devos D.P."/>
            <person name="Kaster A.-K."/>
            <person name="Ovreas L."/>
            <person name="Rohde M."/>
            <person name="Galperin M.Y."/>
            <person name="Jogler C."/>
        </authorList>
    </citation>
    <scope>NUCLEOTIDE SEQUENCE [LARGE SCALE GENOMIC DNA]</scope>
    <source>
        <strain evidence="4 5">FC18</strain>
    </source>
</reference>
<dbReference type="InterPro" id="IPR011108">
    <property type="entry name" value="RMMBL"/>
</dbReference>
<dbReference type="Pfam" id="PF00753">
    <property type="entry name" value="Lactamase_B"/>
    <property type="match status" value="1"/>
</dbReference>
<feature type="domain" description="Metallo-beta-lactamase" evidence="2">
    <location>
        <begin position="13"/>
        <end position="221"/>
    </location>
</feature>
<dbReference type="Proteomes" id="UP000322214">
    <property type="component" value="Chromosome"/>
</dbReference>
<dbReference type="SMART" id="SM01027">
    <property type="entry name" value="Beta-Casp"/>
    <property type="match status" value="1"/>
</dbReference>
<accession>A0A5B9PAW0</accession>
<dbReference type="OrthoDB" id="9803916at2"/>
<evidence type="ECO:0000256" key="1">
    <source>
        <dbReference type="ARBA" id="ARBA00022801"/>
    </source>
</evidence>
<dbReference type="EMBL" id="CP042912">
    <property type="protein sequence ID" value="QEG23468.1"/>
    <property type="molecule type" value="Genomic_DNA"/>
</dbReference>
<dbReference type="Gene3D" id="3.60.15.10">
    <property type="entry name" value="Ribonuclease Z/Hydroxyacylglutathione hydrolase-like"/>
    <property type="match status" value="1"/>
</dbReference>
<dbReference type="Pfam" id="PF07521">
    <property type="entry name" value="RMMBL"/>
    <property type="match status" value="1"/>
</dbReference>
<dbReference type="InterPro" id="IPR001279">
    <property type="entry name" value="Metallo-B-lactamas"/>
</dbReference>
<evidence type="ECO:0000313" key="4">
    <source>
        <dbReference type="EMBL" id="QEG23468.1"/>
    </source>
</evidence>
<dbReference type="CDD" id="cd16295">
    <property type="entry name" value="TTHA0252-CPSF-like_MBL-fold"/>
    <property type="match status" value="1"/>
</dbReference>
<dbReference type="KEGG" id="mff:MFFC18_33670"/>
<dbReference type="InterPro" id="IPR022712">
    <property type="entry name" value="Beta_Casp"/>
</dbReference>
<dbReference type="Pfam" id="PF10996">
    <property type="entry name" value="Beta-Casp"/>
    <property type="match status" value="1"/>
</dbReference>
<evidence type="ECO:0000259" key="3">
    <source>
        <dbReference type="SMART" id="SM01027"/>
    </source>
</evidence>
<name>A0A5B9PAW0_9BACT</name>